<dbReference type="InterPro" id="IPR037523">
    <property type="entry name" value="VOC_core"/>
</dbReference>
<evidence type="ECO:0000313" key="3">
    <source>
        <dbReference type="Proteomes" id="UP000831460"/>
    </source>
</evidence>
<evidence type="ECO:0000259" key="1">
    <source>
        <dbReference type="PROSITE" id="PS51819"/>
    </source>
</evidence>
<dbReference type="InterPro" id="IPR025870">
    <property type="entry name" value="Glyoxalase-like_dom"/>
</dbReference>
<keyword evidence="3" id="KW-1185">Reference proteome</keyword>
<dbReference type="Proteomes" id="UP000831460">
    <property type="component" value="Chromosome"/>
</dbReference>
<keyword evidence="2" id="KW-0456">Lyase</keyword>
<dbReference type="InterPro" id="IPR029068">
    <property type="entry name" value="Glyas_Bleomycin-R_OHBP_Dase"/>
</dbReference>
<protein>
    <submittedName>
        <fullName evidence="2">Lactoylglutathione lyase</fullName>
    </submittedName>
</protein>
<dbReference type="PROSITE" id="PS51819">
    <property type="entry name" value="VOC"/>
    <property type="match status" value="1"/>
</dbReference>
<dbReference type="EMBL" id="CP094532">
    <property type="protein sequence ID" value="UOE42490.1"/>
    <property type="molecule type" value="Genomic_DNA"/>
</dbReference>
<dbReference type="Gene3D" id="3.30.720.110">
    <property type="match status" value="1"/>
</dbReference>
<dbReference type="Pfam" id="PF12681">
    <property type="entry name" value="Glyoxalase_2"/>
    <property type="match status" value="1"/>
</dbReference>
<accession>A0ABY4C138</accession>
<feature type="domain" description="VOC" evidence="1">
    <location>
        <begin position="1"/>
        <end position="124"/>
    </location>
</feature>
<evidence type="ECO:0000313" key="2">
    <source>
        <dbReference type="EMBL" id="UOE42490.1"/>
    </source>
</evidence>
<proteinExistence type="predicted"/>
<gene>
    <name evidence="2" type="ORF">MTP09_00245</name>
</gene>
<dbReference type="Gene3D" id="3.30.720.120">
    <property type="match status" value="1"/>
</dbReference>
<sequence length="124" mass="14032">MVEFIIYVEDQHRSRNFYEKILEMKPALDVPGMTEFLLNENAKLGIMPCSGIAKILGEKLPNPSLAKGIPKCELYLYVDNIDSRFKIALEAGAKLVSKIEKRNWGDKVCYFSDDDGNVIAFAEK</sequence>
<dbReference type="SUPFAM" id="SSF54593">
    <property type="entry name" value="Glyoxalase/Bleomycin resistance protein/Dihydroxybiphenyl dioxygenase"/>
    <property type="match status" value="1"/>
</dbReference>
<name>A0ABY4C138_9FLAO</name>
<dbReference type="GO" id="GO:0016829">
    <property type="term" value="F:lyase activity"/>
    <property type="evidence" value="ECO:0007669"/>
    <property type="project" value="UniProtKB-KW"/>
</dbReference>
<reference evidence="2 3" key="1">
    <citation type="submission" date="2022-03" db="EMBL/GenBank/DDBJ databases">
        <title>Chryseobacterium sp. isolated from particulate matters in swine house.</title>
        <authorList>
            <person name="Won M."/>
            <person name="Kim S.-J."/>
            <person name="Kwon S.-W."/>
        </authorList>
    </citation>
    <scope>NUCLEOTIDE SEQUENCE [LARGE SCALE GENOMIC DNA]</scope>
    <source>
        <strain evidence="2 3">SC2-2</strain>
    </source>
</reference>
<organism evidence="2 3">
    <name type="scientific">Chryseobacterium suipulveris</name>
    <dbReference type="NCBI Taxonomy" id="2929800"/>
    <lineage>
        <taxon>Bacteria</taxon>
        <taxon>Pseudomonadati</taxon>
        <taxon>Bacteroidota</taxon>
        <taxon>Flavobacteriia</taxon>
        <taxon>Flavobacteriales</taxon>
        <taxon>Weeksellaceae</taxon>
        <taxon>Chryseobacterium group</taxon>
        <taxon>Chryseobacterium</taxon>
    </lineage>
</organism>